<dbReference type="InterPro" id="IPR007848">
    <property type="entry name" value="Small_mtfrase_dom"/>
</dbReference>
<dbReference type="KEGG" id="maqu:Maq22A_c01975"/>
<dbReference type="STRING" id="270351.Maq22A_c01975"/>
<evidence type="ECO:0000256" key="2">
    <source>
        <dbReference type="ARBA" id="ARBA00022679"/>
    </source>
</evidence>
<evidence type="ECO:0000313" key="9">
    <source>
        <dbReference type="Proteomes" id="UP000061432"/>
    </source>
</evidence>
<dbReference type="EMBL" id="AP014704">
    <property type="protein sequence ID" value="BAQ43883.1"/>
    <property type="molecule type" value="Genomic_DNA"/>
</dbReference>
<dbReference type="InterPro" id="IPR050320">
    <property type="entry name" value="N5-glutamine_MTase"/>
</dbReference>
<sequence>MIALAPETSRIAARARAVDVLAAGGIETAALDARILVEEALGVTATDLALRGEAPIGPEGAARLAAFLARRAAGEPVARIIGAWEFWGLPFALSPETLVPRPDTETLVETALGLGLRRDGAHRLADLGTGSGCILVALLSEWPRAEGLGLDRSPGALRTARANAARNGVGDRAAFAAGDWAAALAGPFDLVVANPPYIASTIVDGLSGEVRDHDPRLALDGGSDGLDAYRAILAQVPPLLAPGGHLVVEIGYDQEAALRGLAAAHGLMPEVRRDLAGHPRVVVMAPRIAT</sequence>
<feature type="binding site" evidence="5">
    <location>
        <begin position="194"/>
        <end position="197"/>
    </location>
    <ligand>
        <name>substrate</name>
    </ligand>
</feature>
<comment type="function">
    <text evidence="5">Methylates the class 1 translation termination release factors RF1/PrfA and RF2/PrfB on the glutamine residue of the universally conserved GGQ motif.</text>
</comment>
<dbReference type="Proteomes" id="UP000061432">
    <property type="component" value="Chromosome"/>
</dbReference>
<evidence type="ECO:0000256" key="5">
    <source>
        <dbReference type="HAMAP-Rule" id="MF_02126"/>
    </source>
</evidence>
<dbReference type="Pfam" id="PF17827">
    <property type="entry name" value="PrmC_N"/>
    <property type="match status" value="1"/>
</dbReference>
<protein>
    <recommendedName>
        <fullName evidence="5">Release factor glutamine methyltransferase</fullName>
        <shortName evidence="5">RF MTase</shortName>
        <ecNumber evidence="5">2.1.1.297</ecNumber>
    </recommendedName>
    <alternativeName>
        <fullName evidence="5">N5-glutamine methyltransferase PrmC</fullName>
    </alternativeName>
    <alternativeName>
        <fullName evidence="5">Protein-(glutamine-N5) MTase PrmC</fullName>
    </alternativeName>
    <alternativeName>
        <fullName evidence="5">Protein-glutamine N-methyltransferase PrmC</fullName>
    </alternativeName>
</protein>
<dbReference type="NCBIfam" id="TIGR00536">
    <property type="entry name" value="hemK_fam"/>
    <property type="match status" value="1"/>
</dbReference>
<name>A0A0C6F6C6_9HYPH</name>
<dbReference type="InterPro" id="IPR002052">
    <property type="entry name" value="DNA_methylase_N6_adenine_CS"/>
</dbReference>
<evidence type="ECO:0000256" key="3">
    <source>
        <dbReference type="ARBA" id="ARBA00022691"/>
    </source>
</evidence>
<dbReference type="EC" id="2.1.1.297" evidence="5"/>
<accession>A0A0C6F6C6</accession>
<dbReference type="AlphaFoldDB" id="A0A0C6F6C6"/>
<dbReference type="InterPro" id="IPR019874">
    <property type="entry name" value="RF_methyltr_PrmC"/>
</dbReference>
<dbReference type="InterPro" id="IPR029063">
    <property type="entry name" value="SAM-dependent_MTases_sf"/>
</dbReference>
<keyword evidence="3 5" id="KW-0949">S-adenosyl-L-methionine</keyword>
<dbReference type="HAMAP" id="MF_02126">
    <property type="entry name" value="RF_methyltr_PrmC"/>
    <property type="match status" value="1"/>
</dbReference>
<feature type="binding site" evidence="5">
    <location>
        <position position="151"/>
    </location>
    <ligand>
        <name>S-adenosyl-L-methionine</name>
        <dbReference type="ChEBI" id="CHEBI:59789"/>
    </ligand>
</feature>
<dbReference type="SUPFAM" id="SSF53335">
    <property type="entry name" value="S-adenosyl-L-methionine-dependent methyltransferases"/>
    <property type="match status" value="1"/>
</dbReference>
<dbReference type="Pfam" id="PF05175">
    <property type="entry name" value="MTS"/>
    <property type="match status" value="1"/>
</dbReference>
<dbReference type="PATRIC" id="fig|270351.10.peg.395"/>
<evidence type="ECO:0000259" key="7">
    <source>
        <dbReference type="Pfam" id="PF17827"/>
    </source>
</evidence>
<dbReference type="PANTHER" id="PTHR18895">
    <property type="entry name" value="HEMK METHYLTRANSFERASE"/>
    <property type="match status" value="1"/>
</dbReference>
<evidence type="ECO:0000259" key="6">
    <source>
        <dbReference type="Pfam" id="PF05175"/>
    </source>
</evidence>
<comment type="similarity">
    <text evidence="5">Belongs to the protein N5-glutamine methyltransferase family. PrmC subfamily.</text>
</comment>
<feature type="domain" description="Methyltransferase small" evidence="6">
    <location>
        <begin position="120"/>
        <end position="199"/>
    </location>
</feature>
<dbReference type="OrthoDB" id="9800643at2"/>
<evidence type="ECO:0000313" key="8">
    <source>
        <dbReference type="EMBL" id="BAQ43883.1"/>
    </source>
</evidence>
<keyword evidence="1 5" id="KW-0489">Methyltransferase</keyword>
<dbReference type="NCBIfam" id="TIGR03534">
    <property type="entry name" value="RF_mod_PrmC"/>
    <property type="match status" value="1"/>
</dbReference>
<feature type="domain" description="Release factor glutamine methyltransferase N-terminal" evidence="7">
    <location>
        <begin position="13"/>
        <end position="82"/>
    </location>
</feature>
<dbReference type="InterPro" id="IPR040758">
    <property type="entry name" value="PrmC_N"/>
</dbReference>
<dbReference type="GO" id="GO:0102559">
    <property type="term" value="F:peptide chain release factor N(5)-glutamine methyltransferase activity"/>
    <property type="evidence" value="ECO:0007669"/>
    <property type="project" value="UniProtKB-EC"/>
</dbReference>
<dbReference type="PROSITE" id="PS00092">
    <property type="entry name" value="N6_MTASE"/>
    <property type="match status" value="1"/>
</dbReference>
<dbReference type="InterPro" id="IPR004556">
    <property type="entry name" value="HemK-like"/>
</dbReference>
<reference evidence="8 9" key="1">
    <citation type="journal article" date="2015" name="Genome Announc.">
        <title>Complete Genome Sequence of Methylobacterium aquaticum Strain 22A, Isolated from Racomitrium japonicum Moss.</title>
        <authorList>
            <person name="Tani A."/>
            <person name="Ogura Y."/>
            <person name="Hayashi T."/>
            <person name="Kimbara K."/>
        </authorList>
    </citation>
    <scope>NUCLEOTIDE SEQUENCE [LARGE SCALE GENOMIC DNA]</scope>
    <source>
        <strain evidence="8 9">MA-22A</strain>
    </source>
</reference>
<dbReference type="CDD" id="cd02440">
    <property type="entry name" value="AdoMet_MTases"/>
    <property type="match status" value="1"/>
</dbReference>
<evidence type="ECO:0000256" key="4">
    <source>
        <dbReference type="ARBA" id="ARBA00048391"/>
    </source>
</evidence>
<proteinExistence type="inferred from homology"/>
<dbReference type="Gene3D" id="1.10.8.10">
    <property type="entry name" value="DNA helicase RuvA subunit, C-terminal domain"/>
    <property type="match status" value="1"/>
</dbReference>
<dbReference type="PANTHER" id="PTHR18895:SF74">
    <property type="entry name" value="MTRF1L RELEASE FACTOR GLUTAMINE METHYLTRANSFERASE"/>
    <property type="match status" value="1"/>
</dbReference>
<dbReference type="GO" id="GO:0003676">
    <property type="term" value="F:nucleic acid binding"/>
    <property type="evidence" value="ECO:0007669"/>
    <property type="project" value="InterPro"/>
</dbReference>
<feature type="binding site" evidence="5">
    <location>
        <position position="180"/>
    </location>
    <ligand>
        <name>S-adenosyl-L-methionine</name>
        <dbReference type="ChEBI" id="CHEBI:59789"/>
    </ligand>
</feature>
<gene>
    <name evidence="8" type="primary">hemK</name>
    <name evidence="5" type="synonym">prmC</name>
    <name evidence="8" type="ORF">Maq22A_c01975</name>
</gene>
<dbReference type="Gene3D" id="3.40.50.150">
    <property type="entry name" value="Vaccinia Virus protein VP39"/>
    <property type="match status" value="1"/>
</dbReference>
<dbReference type="GO" id="GO:0032259">
    <property type="term" value="P:methylation"/>
    <property type="evidence" value="ECO:0007669"/>
    <property type="project" value="UniProtKB-KW"/>
</dbReference>
<evidence type="ECO:0000256" key="1">
    <source>
        <dbReference type="ARBA" id="ARBA00022603"/>
    </source>
</evidence>
<feature type="binding site" evidence="5">
    <location>
        <position position="194"/>
    </location>
    <ligand>
        <name>S-adenosyl-L-methionine</name>
        <dbReference type="ChEBI" id="CHEBI:59789"/>
    </ligand>
</feature>
<reference evidence="9" key="2">
    <citation type="submission" date="2015-01" db="EMBL/GenBank/DDBJ databases">
        <title>Complete genome sequence of Methylobacterium aquaticum strain 22A.</title>
        <authorList>
            <person name="Tani A."/>
            <person name="Ogura Y."/>
            <person name="Hayashi T."/>
        </authorList>
    </citation>
    <scope>NUCLEOTIDE SEQUENCE [LARGE SCALE GENOMIC DNA]</scope>
    <source>
        <strain evidence="9">MA-22A</strain>
    </source>
</reference>
<organism evidence="8 9">
    <name type="scientific">Methylobacterium aquaticum</name>
    <dbReference type="NCBI Taxonomy" id="270351"/>
    <lineage>
        <taxon>Bacteria</taxon>
        <taxon>Pseudomonadati</taxon>
        <taxon>Pseudomonadota</taxon>
        <taxon>Alphaproteobacteria</taxon>
        <taxon>Hyphomicrobiales</taxon>
        <taxon>Methylobacteriaceae</taxon>
        <taxon>Methylobacterium</taxon>
    </lineage>
</organism>
<comment type="catalytic activity">
    <reaction evidence="4 5">
        <text>L-glutaminyl-[peptide chain release factor] + S-adenosyl-L-methionine = N(5)-methyl-L-glutaminyl-[peptide chain release factor] + S-adenosyl-L-homocysteine + H(+)</text>
        <dbReference type="Rhea" id="RHEA:42896"/>
        <dbReference type="Rhea" id="RHEA-COMP:10271"/>
        <dbReference type="Rhea" id="RHEA-COMP:10272"/>
        <dbReference type="ChEBI" id="CHEBI:15378"/>
        <dbReference type="ChEBI" id="CHEBI:30011"/>
        <dbReference type="ChEBI" id="CHEBI:57856"/>
        <dbReference type="ChEBI" id="CHEBI:59789"/>
        <dbReference type="ChEBI" id="CHEBI:61891"/>
        <dbReference type="EC" id="2.1.1.297"/>
    </reaction>
</comment>
<feature type="binding site" evidence="5">
    <location>
        <begin position="128"/>
        <end position="132"/>
    </location>
    <ligand>
        <name>S-adenosyl-L-methionine</name>
        <dbReference type="ChEBI" id="CHEBI:59789"/>
    </ligand>
</feature>
<keyword evidence="2 5" id="KW-0808">Transferase</keyword>